<dbReference type="InParanoid" id="A0A672TLG9"/>
<name>A0A672TLG9_STRHB</name>
<comment type="subcellular location">
    <subcellularLocation>
        <location evidence="1">Endoplasmic reticulum membrane</location>
        <topology evidence="1">Single-pass type I membrane protein</topology>
    </subcellularLocation>
</comment>
<feature type="transmembrane region" description="Helical" evidence="8">
    <location>
        <begin position="90"/>
        <end position="109"/>
    </location>
</feature>
<sequence length="122" mass="14572">MSVRYTFDTIPWAEILICIESASGGLLQHVFLDPISEFSHKNILNCLLTELQLRARQLLDQVEQIQKEQNYQRYREERFRMTSESTNQRVLWWSIAQTIILILTGIWQMRHLKSFFEAKKLV</sequence>
<keyword evidence="4" id="KW-0732">Signal</keyword>
<keyword evidence="5" id="KW-0256">Endoplasmic reticulum</keyword>
<protein>
    <recommendedName>
        <fullName evidence="9">GOLD domain-containing protein</fullName>
    </recommendedName>
</protein>
<evidence type="ECO:0000313" key="11">
    <source>
        <dbReference type="Proteomes" id="UP000472266"/>
    </source>
</evidence>
<evidence type="ECO:0000256" key="3">
    <source>
        <dbReference type="ARBA" id="ARBA00022692"/>
    </source>
</evidence>
<dbReference type="InterPro" id="IPR015720">
    <property type="entry name" value="Emp24-like"/>
</dbReference>
<organism evidence="10 11">
    <name type="scientific">Strigops habroptila</name>
    <name type="common">Kakapo</name>
    <dbReference type="NCBI Taxonomy" id="2489341"/>
    <lineage>
        <taxon>Eukaryota</taxon>
        <taxon>Metazoa</taxon>
        <taxon>Chordata</taxon>
        <taxon>Craniata</taxon>
        <taxon>Vertebrata</taxon>
        <taxon>Euteleostomi</taxon>
        <taxon>Archelosauria</taxon>
        <taxon>Archosauria</taxon>
        <taxon>Dinosauria</taxon>
        <taxon>Saurischia</taxon>
        <taxon>Theropoda</taxon>
        <taxon>Coelurosauria</taxon>
        <taxon>Aves</taxon>
        <taxon>Neognathae</taxon>
        <taxon>Neoaves</taxon>
        <taxon>Telluraves</taxon>
        <taxon>Australaves</taxon>
        <taxon>Psittaciformes</taxon>
        <taxon>Psittacidae</taxon>
        <taxon>Strigops</taxon>
    </lineage>
</organism>
<evidence type="ECO:0000256" key="4">
    <source>
        <dbReference type="ARBA" id="ARBA00022729"/>
    </source>
</evidence>
<evidence type="ECO:0000259" key="9">
    <source>
        <dbReference type="SMART" id="SM01190"/>
    </source>
</evidence>
<evidence type="ECO:0000256" key="2">
    <source>
        <dbReference type="ARBA" id="ARBA00007104"/>
    </source>
</evidence>
<dbReference type="SMART" id="SM01190">
    <property type="entry name" value="EMP24_GP25L"/>
    <property type="match status" value="1"/>
</dbReference>
<keyword evidence="11" id="KW-1185">Reference proteome</keyword>
<proteinExistence type="inferred from homology"/>
<reference evidence="10 11" key="1">
    <citation type="submission" date="2019-11" db="EMBL/GenBank/DDBJ databases">
        <title>Strigops habroptila (kakapo) genome, bStrHab1, primary haplotype, v2.</title>
        <authorList>
            <person name="Jarvis E.D."/>
            <person name="Howard J."/>
            <person name="Rhie A."/>
            <person name="Phillippy A."/>
            <person name="Korlach J."/>
            <person name="Digby A."/>
            <person name="Iorns D."/>
            <person name="Eason D."/>
            <person name="Robertson B."/>
            <person name="Raemaekers T."/>
            <person name="Howe K."/>
            <person name="Lewin H."/>
            <person name="Damas J."/>
            <person name="Hastie A."/>
            <person name="Tracey A."/>
            <person name="Chow W."/>
            <person name="Fedrigo O."/>
        </authorList>
    </citation>
    <scope>NUCLEOTIDE SEQUENCE [LARGE SCALE GENOMIC DNA]</scope>
</reference>
<dbReference type="Ensembl" id="ENSSHBT00005002006.1">
    <property type="protein sequence ID" value="ENSSHBP00005001650.1"/>
    <property type="gene ID" value="ENSSHBG00005001513.1"/>
</dbReference>
<evidence type="ECO:0000256" key="6">
    <source>
        <dbReference type="ARBA" id="ARBA00022989"/>
    </source>
</evidence>
<reference evidence="10" key="2">
    <citation type="submission" date="2025-08" db="UniProtKB">
        <authorList>
            <consortium name="Ensembl"/>
        </authorList>
    </citation>
    <scope>IDENTIFICATION</scope>
</reference>
<evidence type="ECO:0000313" key="10">
    <source>
        <dbReference type="Ensembl" id="ENSSHBP00005001650.1"/>
    </source>
</evidence>
<dbReference type="GeneTree" id="ENSGT00940000159012"/>
<reference evidence="10" key="3">
    <citation type="submission" date="2025-09" db="UniProtKB">
        <authorList>
            <consortium name="Ensembl"/>
        </authorList>
    </citation>
    <scope>IDENTIFICATION</scope>
</reference>
<evidence type="ECO:0000256" key="8">
    <source>
        <dbReference type="SAM" id="Phobius"/>
    </source>
</evidence>
<dbReference type="Pfam" id="PF01105">
    <property type="entry name" value="EMP24_GP25L"/>
    <property type="match status" value="1"/>
</dbReference>
<dbReference type="GO" id="GO:0005789">
    <property type="term" value="C:endoplasmic reticulum membrane"/>
    <property type="evidence" value="ECO:0007669"/>
    <property type="project" value="UniProtKB-SubCell"/>
</dbReference>
<comment type="similarity">
    <text evidence="2">Belongs to the EMP24/GP25L family.</text>
</comment>
<keyword evidence="6 8" id="KW-1133">Transmembrane helix</keyword>
<dbReference type="PANTHER" id="PTHR22811">
    <property type="entry name" value="TRANSMEMBRANE EMP24 DOMAIN-CONTAINING PROTEIN"/>
    <property type="match status" value="1"/>
</dbReference>
<evidence type="ECO:0000256" key="1">
    <source>
        <dbReference type="ARBA" id="ARBA00004115"/>
    </source>
</evidence>
<keyword evidence="7 8" id="KW-0472">Membrane</keyword>
<dbReference type="Proteomes" id="UP000472266">
    <property type="component" value="Chromosome 1"/>
</dbReference>
<dbReference type="InterPro" id="IPR009038">
    <property type="entry name" value="GOLD_dom"/>
</dbReference>
<evidence type="ECO:0000256" key="5">
    <source>
        <dbReference type="ARBA" id="ARBA00022824"/>
    </source>
</evidence>
<keyword evidence="3 8" id="KW-0812">Transmembrane</keyword>
<dbReference type="AlphaFoldDB" id="A0A672TLG9"/>
<accession>A0A672TLG9</accession>
<evidence type="ECO:0000256" key="7">
    <source>
        <dbReference type="ARBA" id="ARBA00023136"/>
    </source>
</evidence>
<feature type="domain" description="GOLD" evidence="9">
    <location>
        <begin position="2"/>
        <end position="117"/>
    </location>
</feature>